<sequence>MTLPEKLTLGISSCLLGQEVRYDGGHKNLPFASKELSRHFDFYPVCPEMAIGLGTPRPTLRVVKDDNDELRVRGSEDNTVDVTEALIAVADATVNNGPYISGYVVCAKSPSCGMERVPVFNEKGNSLGKIGAGAFAARLMKLQPLLPIEENGRLNDPLLRENFVLRVIAYRRWQELNAEGLSAAALQDFHRRHKFLLLAHNQSIYRELGPLVANASDDLEAAAEEYFTRFMGALAKPADRFNHSNSLMHMQGFLKEHLESEERQDLSDQIEKYRTGLLPLLVPLALLQRYAQKYQVDYLLDQFYFQPYPEDLRLRYGL</sequence>
<gene>
    <name evidence="2" type="ORF">FHR99_001807</name>
</gene>
<evidence type="ECO:0000313" key="2">
    <source>
        <dbReference type="EMBL" id="MBB3047541.1"/>
    </source>
</evidence>
<dbReference type="InterPro" id="IPR007553">
    <property type="entry name" value="2-thiour_desulf"/>
</dbReference>
<accession>A0A7W4W4X3</accession>
<dbReference type="PANTHER" id="PTHR30087:SF0">
    <property type="entry name" value="INNER MEMBRANE PROTEIN"/>
    <property type="match status" value="1"/>
</dbReference>
<comment type="caution">
    <text evidence="2">The sequence shown here is derived from an EMBL/GenBank/DDBJ whole genome shotgun (WGS) entry which is preliminary data.</text>
</comment>
<dbReference type="InterPro" id="IPR013560">
    <property type="entry name" value="DUF1722"/>
</dbReference>
<dbReference type="Pfam" id="PF08349">
    <property type="entry name" value="DUF1722"/>
    <property type="match status" value="1"/>
</dbReference>
<organism evidence="2 3">
    <name type="scientific">Litorivivens lipolytica</name>
    <dbReference type="NCBI Taxonomy" id="1524264"/>
    <lineage>
        <taxon>Bacteria</taxon>
        <taxon>Pseudomonadati</taxon>
        <taxon>Pseudomonadota</taxon>
        <taxon>Gammaproteobacteria</taxon>
        <taxon>Litorivivens</taxon>
    </lineage>
</organism>
<protein>
    <submittedName>
        <fullName evidence="2">Uncharacterized protein YbgA (DUF1722 family)/uncharacterized protein YbbK (DUF523 family)</fullName>
    </submittedName>
</protein>
<dbReference type="RefSeq" id="WP_183410315.1">
    <property type="nucleotide sequence ID" value="NZ_JACHWY010000002.1"/>
</dbReference>
<proteinExistence type="predicted"/>
<reference evidence="2 3" key="1">
    <citation type="submission" date="2020-08" db="EMBL/GenBank/DDBJ databases">
        <title>Genomic Encyclopedia of Type Strains, Phase III (KMG-III): the genomes of soil and plant-associated and newly described type strains.</title>
        <authorList>
            <person name="Whitman W."/>
        </authorList>
    </citation>
    <scope>NUCLEOTIDE SEQUENCE [LARGE SCALE GENOMIC DNA]</scope>
    <source>
        <strain evidence="2 3">CECT 8654</strain>
    </source>
</reference>
<dbReference type="EMBL" id="JACHWY010000002">
    <property type="protein sequence ID" value="MBB3047541.1"/>
    <property type="molecule type" value="Genomic_DNA"/>
</dbReference>
<dbReference type="InterPro" id="IPR017087">
    <property type="entry name" value="UCP037004"/>
</dbReference>
<dbReference type="AlphaFoldDB" id="A0A7W4W4X3"/>
<dbReference type="Pfam" id="PF04463">
    <property type="entry name" value="2-thiour_desulf"/>
    <property type="match status" value="1"/>
</dbReference>
<dbReference type="Proteomes" id="UP000537130">
    <property type="component" value="Unassembled WGS sequence"/>
</dbReference>
<keyword evidence="3" id="KW-1185">Reference proteome</keyword>
<evidence type="ECO:0000313" key="3">
    <source>
        <dbReference type="Proteomes" id="UP000537130"/>
    </source>
</evidence>
<dbReference type="PIRSF" id="PIRSF037004">
    <property type="entry name" value="UCP037004"/>
    <property type="match status" value="1"/>
</dbReference>
<name>A0A7W4W4X3_9GAMM</name>
<feature type="domain" description="DUF1722" evidence="1">
    <location>
        <begin position="194"/>
        <end position="309"/>
    </location>
</feature>
<dbReference type="PANTHER" id="PTHR30087">
    <property type="entry name" value="INNER MEMBRANE PROTEIN"/>
    <property type="match status" value="1"/>
</dbReference>
<evidence type="ECO:0000259" key="1">
    <source>
        <dbReference type="Pfam" id="PF08349"/>
    </source>
</evidence>